<gene>
    <name evidence="3" type="ORF">ACFFJH_04170</name>
</gene>
<dbReference type="InterPro" id="IPR012340">
    <property type="entry name" value="NA-bd_OB-fold"/>
</dbReference>
<dbReference type="SMART" id="SM00955">
    <property type="entry name" value="RNB"/>
    <property type="match status" value="1"/>
</dbReference>
<comment type="caution">
    <text evidence="3">The sequence shown here is derived from an EMBL/GenBank/DDBJ whole genome shotgun (WGS) entry which is preliminary data.</text>
</comment>
<dbReference type="InterPro" id="IPR001900">
    <property type="entry name" value="RNase_II/R"/>
</dbReference>
<keyword evidence="4" id="KW-1185">Reference proteome</keyword>
<reference evidence="3 4" key="1">
    <citation type="submission" date="2024-09" db="EMBL/GenBank/DDBJ databases">
        <authorList>
            <person name="Sun Q."/>
            <person name="Mori K."/>
        </authorList>
    </citation>
    <scope>NUCLEOTIDE SEQUENCE [LARGE SCALE GENOMIC DNA]</scope>
    <source>
        <strain evidence="3 4">CCM 8677</strain>
    </source>
</reference>
<proteinExistence type="predicted"/>
<name>A0ABV6IB04_9BURK</name>
<dbReference type="GO" id="GO:0016787">
    <property type="term" value="F:hydrolase activity"/>
    <property type="evidence" value="ECO:0007669"/>
    <property type="project" value="UniProtKB-KW"/>
</dbReference>
<evidence type="ECO:0000259" key="2">
    <source>
        <dbReference type="SMART" id="SM00955"/>
    </source>
</evidence>
<feature type="region of interest" description="Disordered" evidence="1">
    <location>
        <begin position="658"/>
        <end position="678"/>
    </location>
</feature>
<evidence type="ECO:0000313" key="4">
    <source>
        <dbReference type="Proteomes" id="UP001589844"/>
    </source>
</evidence>
<organism evidence="3 4">
    <name type="scientific">Undibacterium danionis</name>
    <dbReference type="NCBI Taxonomy" id="1812100"/>
    <lineage>
        <taxon>Bacteria</taxon>
        <taxon>Pseudomonadati</taxon>
        <taxon>Pseudomonadota</taxon>
        <taxon>Betaproteobacteria</taxon>
        <taxon>Burkholderiales</taxon>
        <taxon>Oxalobacteraceae</taxon>
        <taxon>Undibacterium</taxon>
    </lineage>
</organism>
<evidence type="ECO:0000256" key="1">
    <source>
        <dbReference type="SAM" id="MobiDB-lite"/>
    </source>
</evidence>
<dbReference type="InterPro" id="IPR050180">
    <property type="entry name" value="RNR_Ribonuclease"/>
</dbReference>
<dbReference type="EC" id="3.1.13.-" evidence="3"/>
<dbReference type="EMBL" id="JBHLXJ010000004">
    <property type="protein sequence ID" value="MFC0348991.1"/>
    <property type="molecule type" value="Genomic_DNA"/>
</dbReference>
<feature type="compositionally biased region" description="Low complexity" evidence="1">
    <location>
        <begin position="658"/>
        <end position="667"/>
    </location>
</feature>
<protein>
    <submittedName>
        <fullName evidence="3">Ribonuclease catalytic domain-containing protein</fullName>
        <ecNumber evidence="3">3.1.13.-</ecNumber>
    </submittedName>
</protein>
<dbReference type="PANTHER" id="PTHR23355">
    <property type="entry name" value="RIBONUCLEASE"/>
    <property type="match status" value="1"/>
</dbReference>
<dbReference type="SUPFAM" id="SSF50249">
    <property type="entry name" value="Nucleic acid-binding proteins"/>
    <property type="match status" value="1"/>
</dbReference>
<feature type="compositionally biased region" description="Acidic residues" evidence="1">
    <location>
        <begin position="668"/>
        <end position="678"/>
    </location>
</feature>
<dbReference type="Proteomes" id="UP001589844">
    <property type="component" value="Unassembled WGS sequence"/>
</dbReference>
<dbReference type="Pfam" id="PF00773">
    <property type="entry name" value="RNB"/>
    <property type="match status" value="2"/>
</dbReference>
<feature type="domain" description="RNB" evidence="2">
    <location>
        <begin position="235"/>
        <end position="522"/>
    </location>
</feature>
<dbReference type="PANTHER" id="PTHR23355:SF9">
    <property type="entry name" value="DIS3-LIKE EXONUCLEASE 2"/>
    <property type="match status" value="1"/>
</dbReference>
<accession>A0ABV6IB04</accession>
<dbReference type="RefSeq" id="WP_390210297.1">
    <property type="nucleotide sequence ID" value="NZ_JBHLXJ010000004.1"/>
</dbReference>
<keyword evidence="3" id="KW-0378">Hydrolase</keyword>
<sequence length="702" mass="77217">MNLFFEESGDFKAGTVLSQAGEAYQVELASGKRSKVKAKDVLLQFTSPDAATLLEQAKAQASEIDLEFLWEVAGQEEFGFAELGAEYFGHAPQATEAASLILALHNAPFYFYRKGRGRYKAAPETALKAALAGIEKKKQQAIVQAAYVEELKQLRLPEQFKALGLQLLFKPDKNSIEYKAMVEACSALQMNPARLMLATGGLPNAKQFHLSKFLLENFPKGVGFPATDLPVLPENLPVADVQAFSIDDVTTTEIDDAFSITTIDENTVKVGIHIAAPALGIRPGDALDQIARHRMSTVYMPGDKITMLPDALVDIYTLGEGQTRPAVSLYVTLNTQEWQILATETKIEAVPMSANLRHNDLDALVTEENLANDAGEYPHKADLALLWKWVQVLEAGRMAKRESFGLKPEQTNRVDFNFYVEDDVVSIVRRKRGAPLDKIVAELMILANSTWGKLLHDHGIPGIYRAQGGGSGGWAAKMQVRMVTHAAPHQGLGVDQYAWSTSPLRRYTDLVNQWQIIACVQHGVTAALAAPFKPKDADLFAIVSSFDAAYAAYGDFQTNMERYWCLRWLAQEGLRQVDAVVLKDEVLRLLEIPLIIRLPGMPQIARGAQVRLEILRWDELDLSIEARLLEMLTTVTDEDLEDVAEEDLEDAGAVIDVGATETGTETEVGLEAEETNPSDVDIELQVSSSVATVEDEANTSSN</sequence>
<evidence type="ECO:0000313" key="3">
    <source>
        <dbReference type="EMBL" id="MFC0348991.1"/>
    </source>
</evidence>